<feature type="binding site" evidence="12">
    <location>
        <begin position="122"/>
        <end position="126"/>
    </location>
    <ligand>
        <name>UDP-N-acetyl-alpha-D-glucosamine</name>
        <dbReference type="ChEBI" id="CHEBI:57705"/>
    </ligand>
</feature>
<dbReference type="NCBIfam" id="NF006873">
    <property type="entry name" value="PRK09369.1"/>
    <property type="match status" value="1"/>
</dbReference>
<dbReference type="InterPro" id="IPR050068">
    <property type="entry name" value="MurA_subfamily"/>
</dbReference>
<dbReference type="FunFam" id="3.65.10.10:FF:000001">
    <property type="entry name" value="UDP-N-acetylglucosamine 1-carboxyvinyltransferase"/>
    <property type="match status" value="1"/>
</dbReference>
<evidence type="ECO:0000256" key="2">
    <source>
        <dbReference type="ARBA" id="ARBA00004752"/>
    </source>
</evidence>
<keyword evidence="7 12" id="KW-0573">Peptidoglycan synthesis</keyword>
<comment type="subcellular location">
    <subcellularLocation>
        <location evidence="1 12">Cytoplasm</location>
    </subcellularLocation>
</comment>
<dbReference type="EMBL" id="DVLW01000045">
    <property type="protein sequence ID" value="HIT93880.1"/>
    <property type="molecule type" value="Genomic_DNA"/>
</dbReference>
<dbReference type="Pfam" id="PF00275">
    <property type="entry name" value="EPSP_synthase"/>
    <property type="match status" value="1"/>
</dbReference>
<name>A0A9D1KR98_9FIRM</name>
<reference evidence="14" key="1">
    <citation type="submission" date="2020-10" db="EMBL/GenBank/DDBJ databases">
        <authorList>
            <person name="Gilroy R."/>
        </authorList>
    </citation>
    <scope>NUCLEOTIDE SEQUENCE</scope>
    <source>
        <strain evidence="14">ChiBcec7-5410</strain>
    </source>
</reference>
<comment type="similarity">
    <text evidence="10 12">Belongs to the EPSP synthase family. MurA subfamily.</text>
</comment>
<evidence type="ECO:0000256" key="5">
    <source>
        <dbReference type="ARBA" id="ARBA00022679"/>
    </source>
</evidence>
<dbReference type="CDD" id="cd01555">
    <property type="entry name" value="UdpNAET"/>
    <property type="match status" value="1"/>
</dbReference>
<dbReference type="NCBIfam" id="TIGR01072">
    <property type="entry name" value="murA"/>
    <property type="match status" value="1"/>
</dbReference>
<dbReference type="Proteomes" id="UP000824160">
    <property type="component" value="Unassembled WGS sequence"/>
</dbReference>
<evidence type="ECO:0000256" key="12">
    <source>
        <dbReference type="HAMAP-Rule" id="MF_00111"/>
    </source>
</evidence>
<evidence type="ECO:0000256" key="9">
    <source>
        <dbReference type="ARBA" id="ARBA00023316"/>
    </source>
</evidence>
<dbReference type="EC" id="2.5.1.7" evidence="12"/>
<keyword evidence="4 12" id="KW-0132">Cell division</keyword>
<dbReference type="InterPro" id="IPR005750">
    <property type="entry name" value="UDP_GlcNAc_COvinyl_MurA"/>
</dbReference>
<evidence type="ECO:0000313" key="15">
    <source>
        <dbReference type="Proteomes" id="UP000824160"/>
    </source>
</evidence>
<dbReference type="GO" id="GO:0019277">
    <property type="term" value="P:UDP-N-acetylgalactosamine biosynthetic process"/>
    <property type="evidence" value="ECO:0007669"/>
    <property type="project" value="InterPro"/>
</dbReference>
<gene>
    <name evidence="12" type="primary">murA</name>
    <name evidence="14" type="ORF">IAC43_01720</name>
</gene>
<feature type="modified residue" description="2-(S-cysteinyl)pyruvic acid O-phosphothioketal" evidence="12">
    <location>
        <position position="117"/>
    </location>
</feature>
<feature type="active site" description="Proton donor" evidence="12">
    <location>
        <position position="117"/>
    </location>
</feature>
<evidence type="ECO:0000259" key="13">
    <source>
        <dbReference type="Pfam" id="PF00275"/>
    </source>
</evidence>
<evidence type="ECO:0000256" key="3">
    <source>
        <dbReference type="ARBA" id="ARBA00022490"/>
    </source>
</evidence>
<proteinExistence type="inferred from homology"/>
<keyword evidence="9 12" id="KW-0961">Cell wall biogenesis/degradation</keyword>
<dbReference type="GO" id="GO:0071555">
    <property type="term" value="P:cell wall organization"/>
    <property type="evidence" value="ECO:0007669"/>
    <property type="project" value="UniProtKB-KW"/>
</dbReference>
<dbReference type="PANTHER" id="PTHR43783:SF2">
    <property type="entry name" value="UDP-N-ACETYLGLUCOSAMINE 1-CARBOXYVINYLTRANSFERASE 2"/>
    <property type="match status" value="1"/>
</dbReference>
<dbReference type="SUPFAM" id="SSF55205">
    <property type="entry name" value="EPT/RTPC-like"/>
    <property type="match status" value="1"/>
</dbReference>
<feature type="binding site" evidence="12">
    <location>
        <begin position="22"/>
        <end position="23"/>
    </location>
    <ligand>
        <name>phosphoenolpyruvate</name>
        <dbReference type="ChEBI" id="CHEBI:58702"/>
    </ligand>
</feature>
<comment type="catalytic activity">
    <reaction evidence="11 12">
        <text>phosphoenolpyruvate + UDP-N-acetyl-alpha-D-glucosamine = UDP-N-acetyl-3-O-(1-carboxyvinyl)-alpha-D-glucosamine + phosphate</text>
        <dbReference type="Rhea" id="RHEA:18681"/>
        <dbReference type="ChEBI" id="CHEBI:43474"/>
        <dbReference type="ChEBI" id="CHEBI:57705"/>
        <dbReference type="ChEBI" id="CHEBI:58702"/>
        <dbReference type="ChEBI" id="CHEBI:68483"/>
        <dbReference type="EC" id="2.5.1.7"/>
    </reaction>
</comment>
<evidence type="ECO:0000313" key="14">
    <source>
        <dbReference type="EMBL" id="HIT93880.1"/>
    </source>
</evidence>
<comment type="pathway">
    <text evidence="2 12">Cell wall biogenesis; peptidoglycan biosynthesis.</text>
</comment>
<sequence>MEKYIIKGGKQLQGEVTISAAKNSAVAILPAVLLSDEPCIIDNVPNISDIDCAIKILTRLGADVKMINKSTLRIDPTHIHSDTVEYELGKNMRASYYFMGALLGKIGRANVSMPGGCDLGARPIDQHLKGFQALGADNTVEYGMVRLTSNQLTGAHIYFDVVTVGGTINVMLAACKAKGLTIIENAAKEPHIVDVANFLNSMGADIMGAGTDVIKIRGVDHLHGSEYSIIPDQIEAGTFMIIAAATNGDILIRGVIPKHLEAITAKLQKIGARVVEYDDAIRVTGTGVLRKTSVKTMPHPGFPTDLQPQITTLLTLASGTSIVTEDIFDNRFKYVDELRRMGADISVDGKVAVIEGTGHLKGAPVKANDLRAGAAMIIAGLAADGITEIENIHYIERGYEGIERKLRALGADIKKVCVPDQYIQKQA</sequence>
<dbReference type="GO" id="GO:0008360">
    <property type="term" value="P:regulation of cell shape"/>
    <property type="evidence" value="ECO:0007669"/>
    <property type="project" value="UniProtKB-KW"/>
</dbReference>
<protein>
    <recommendedName>
        <fullName evidence="12">UDP-N-acetylglucosamine 1-carboxyvinyltransferase</fullName>
        <ecNumber evidence="12">2.5.1.7</ecNumber>
    </recommendedName>
    <alternativeName>
        <fullName evidence="12">Enoylpyruvate transferase</fullName>
    </alternativeName>
    <alternativeName>
        <fullName evidence="12">UDP-N-acetylglucosamine enolpyruvyl transferase</fullName>
        <shortName evidence="12">EPT</shortName>
    </alternativeName>
</protein>
<keyword evidence="12" id="KW-0670">Pyruvate</keyword>
<dbReference type="GO" id="GO:0005737">
    <property type="term" value="C:cytoplasm"/>
    <property type="evidence" value="ECO:0007669"/>
    <property type="project" value="UniProtKB-SubCell"/>
</dbReference>
<dbReference type="NCBIfam" id="NF009470">
    <property type="entry name" value="PRK12830.1"/>
    <property type="match status" value="1"/>
</dbReference>
<keyword evidence="8 12" id="KW-0131">Cell cycle</keyword>
<feature type="binding site" evidence="12">
    <location>
        <position position="327"/>
    </location>
    <ligand>
        <name>UDP-N-acetyl-alpha-D-glucosamine</name>
        <dbReference type="ChEBI" id="CHEBI:57705"/>
    </ligand>
</feature>
<dbReference type="InterPro" id="IPR036968">
    <property type="entry name" value="Enolpyruvate_Tfrase_sf"/>
</dbReference>
<evidence type="ECO:0000256" key="8">
    <source>
        <dbReference type="ARBA" id="ARBA00023306"/>
    </source>
</evidence>
<dbReference type="InterPro" id="IPR013792">
    <property type="entry name" value="RNA3'P_cycl/enolpyr_Trfase_a/b"/>
</dbReference>
<accession>A0A9D1KR98</accession>
<feature type="binding site" evidence="12">
    <location>
        <position position="305"/>
    </location>
    <ligand>
        <name>UDP-N-acetyl-alpha-D-glucosamine</name>
        <dbReference type="ChEBI" id="CHEBI:57705"/>
    </ligand>
</feature>
<evidence type="ECO:0000256" key="7">
    <source>
        <dbReference type="ARBA" id="ARBA00022984"/>
    </source>
</evidence>
<keyword evidence="5 12" id="KW-0808">Transferase</keyword>
<dbReference type="HAMAP" id="MF_00111">
    <property type="entry name" value="MurA"/>
    <property type="match status" value="1"/>
</dbReference>
<evidence type="ECO:0000256" key="4">
    <source>
        <dbReference type="ARBA" id="ARBA00022618"/>
    </source>
</evidence>
<keyword evidence="3 12" id="KW-0963">Cytoplasm</keyword>
<comment type="function">
    <text evidence="12">Cell wall formation. Adds enolpyruvyl to UDP-N-acetylglucosamine.</text>
</comment>
<dbReference type="InterPro" id="IPR001986">
    <property type="entry name" value="Enolpyruvate_Tfrase_dom"/>
</dbReference>
<evidence type="ECO:0000256" key="11">
    <source>
        <dbReference type="ARBA" id="ARBA00047527"/>
    </source>
</evidence>
<organism evidence="14 15">
    <name type="scientific">Candidatus Faecivivens stercoripullorum</name>
    <dbReference type="NCBI Taxonomy" id="2840805"/>
    <lineage>
        <taxon>Bacteria</taxon>
        <taxon>Bacillati</taxon>
        <taxon>Bacillota</taxon>
        <taxon>Clostridia</taxon>
        <taxon>Eubacteriales</taxon>
        <taxon>Oscillospiraceae</taxon>
        <taxon>Oscillospiraceae incertae sedis</taxon>
        <taxon>Candidatus Faecivivens</taxon>
    </lineage>
</organism>
<dbReference type="PANTHER" id="PTHR43783">
    <property type="entry name" value="UDP-N-ACETYLGLUCOSAMINE 1-CARBOXYVINYLTRANSFERASE"/>
    <property type="match status" value="1"/>
</dbReference>
<dbReference type="Gene3D" id="3.65.10.10">
    <property type="entry name" value="Enolpyruvate transferase domain"/>
    <property type="match status" value="2"/>
</dbReference>
<dbReference type="AlphaFoldDB" id="A0A9D1KR98"/>
<evidence type="ECO:0000256" key="6">
    <source>
        <dbReference type="ARBA" id="ARBA00022960"/>
    </source>
</evidence>
<dbReference type="GO" id="GO:0008760">
    <property type="term" value="F:UDP-N-acetylglucosamine 1-carboxyvinyltransferase activity"/>
    <property type="evidence" value="ECO:0007669"/>
    <property type="project" value="UniProtKB-UniRule"/>
</dbReference>
<feature type="domain" description="Enolpyruvate transferase" evidence="13">
    <location>
        <begin position="7"/>
        <end position="406"/>
    </location>
</feature>
<reference evidence="14" key="2">
    <citation type="journal article" date="2021" name="PeerJ">
        <title>Extensive microbial diversity within the chicken gut microbiome revealed by metagenomics and culture.</title>
        <authorList>
            <person name="Gilroy R."/>
            <person name="Ravi A."/>
            <person name="Getino M."/>
            <person name="Pursley I."/>
            <person name="Horton D.L."/>
            <person name="Alikhan N.F."/>
            <person name="Baker D."/>
            <person name="Gharbi K."/>
            <person name="Hall N."/>
            <person name="Watson M."/>
            <person name="Adriaenssens E.M."/>
            <person name="Foster-Nyarko E."/>
            <person name="Jarju S."/>
            <person name="Secka A."/>
            <person name="Antonio M."/>
            <person name="Oren A."/>
            <person name="Chaudhuri R.R."/>
            <person name="La Ragione R."/>
            <person name="Hildebrand F."/>
            <person name="Pallen M.J."/>
        </authorList>
    </citation>
    <scope>NUCLEOTIDE SEQUENCE</scope>
    <source>
        <strain evidence="14">ChiBcec7-5410</strain>
    </source>
</reference>
<comment type="caution">
    <text evidence="14">The sequence shown here is derived from an EMBL/GenBank/DDBJ whole genome shotgun (WGS) entry which is preliminary data.</text>
</comment>
<keyword evidence="6 12" id="KW-0133">Cell shape</keyword>
<evidence type="ECO:0000256" key="10">
    <source>
        <dbReference type="ARBA" id="ARBA00038367"/>
    </source>
</evidence>
<evidence type="ECO:0000256" key="1">
    <source>
        <dbReference type="ARBA" id="ARBA00004496"/>
    </source>
</evidence>
<dbReference type="GO" id="GO:0051301">
    <property type="term" value="P:cell division"/>
    <property type="evidence" value="ECO:0007669"/>
    <property type="project" value="UniProtKB-KW"/>
</dbReference>
<comment type="caution">
    <text evidence="12">Lacks conserved residue(s) required for the propagation of feature annotation.</text>
</comment>
<dbReference type="GO" id="GO:0009252">
    <property type="term" value="P:peptidoglycan biosynthetic process"/>
    <property type="evidence" value="ECO:0007669"/>
    <property type="project" value="UniProtKB-UniRule"/>
</dbReference>
<feature type="binding site" evidence="12">
    <location>
        <position position="93"/>
    </location>
    <ligand>
        <name>UDP-N-acetyl-alpha-D-glucosamine</name>
        <dbReference type="ChEBI" id="CHEBI:57705"/>
    </ligand>
</feature>